<dbReference type="PROSITE" id="PS50005">
    <property type="entry name" value="TPR"/>
    <property type="match status" value="1"/>
</dbReference>
<keyword evidence="1" id="KW-0802">TPR repeat</keyword>
<dbReference type="GO" id="GO:0043531">
    <property type="term" value="F:ADP binding"/>
    <property type="evidence" value="ECO:0007669"/>
    <property type="project" value="InterPro"/>
</dbReference>
<dbReference type="InterPro" id="IPR011990">
    <property type="entry name" value="TPR-like_helical_dom_sf"/>
</dbReference>
<name>A0AAD9ZDK5_9LECA</name>
<comment type="caution">
    <text evidence="4">The sequence shown here is derived from an EMBL/GenBank/DDBJ whole genome shotgun (WGS) entry which is preliminary data.</text>
</comment>
<dbReference type="Gene3D" id="1.25.40.10">
    <property type="entry name" value="Tetratricopeptide repeat domain"/>
    <property type="match status" value="1"/>
</dbReference>
<evidence type="ECO:0000256" key="1">
    <source>
        <dbReference type="PROSITE-ProRule" id="PRU00339"/>
    </source>
</evidence>
<evidence type="ECO:0000259" key="3">
    <source>
        <dbReference type="Pfam" id="PF00931"/>
    </source>
</evidence>
<dbReference type="InterPro" id="IPR002182">
    <property type="entry name" value="NB-ARC"/>
</dbReference>
<feature type="region of interest" description="Disordered" evidence="2">
    <location>
        <begin position="752"/>
        <end position="883"/>
    </location>
</feature>
<dbReference type="Gene3D" id="3.40.50.300">
    <property type="entry name" value="P-loop containing nucleotide triphosphate hydrolases"/>
    <property type="match status" value="1"/>
</dbReference>
<feature type="repeat" description="TPR" evidence="1">
    <location>
        <begin position="634"/>
        <end position="667"/>
    </location>
</feature>
<evidence type="ECO:0000313" key="4">
    <source>
        <dbReference type="EMBL" id="KAK3176512.1"/>
    </source>
</evidence>
<dbReference type="Pfam" id="PF13424">
    <property type="entry name" value="TPR_12"/>
    <property type="match status" value="1"/>
</dbReference>
<dbReference type="AlphaFoldDB" id="A0AAD9ZDK5"/>
<feature type="domain" description="NB-ARC" evidence="3">
    <location>
        <begin position="129"/>
        <end position="301"/>
    </location>
</feature>
<evidence type="ECO:0000256" key="2">
    <source>
        <dbReference type="SAM" id="MobiDB-lite"/>
    </source>
</evidence>
<dbReference type="PANTHER" id="PTHR46082">
    <property type="entry name" value="ATP/GTP-BINDING PROTEIN-RELATED"/>
    <property type="match status" value="1"/>
</dbReference>
<protein>
    <recommendedName>
        <fullName evidence="3">NB-ARC domain-containing protein</fullName>
    </recommendedName>
</protein>
<dbReference type="InterPro" id="IPR027417">
    <property type="entry name" value="P-loop_NTPase"/>
</dbReference>
<evidence type="ECO:0000313" key="5">
    <source>
        <dbReference type="Proteomes" id="UP001276659"/>
    </source>
</evidence>
<dbReference type="SUPFAM" id="SSF52540">
    <property type="entry name" value="P-loop containing nucleoside triphosphate hydrolases"/>
    <property type="match status" value="1"/>
</dbReference>
<feature type="compositionally biased region" description="Acidic residues" evidence="2">
    <location>
        <begin position="833"/>
        <end position="846"/>
    </location>
</feature>
<feature type="compositionally biased region" description="Polar residues" evidence="2">
    <location>
        <begin position="869"/>
        <end position="883"/>
    </location>
</feature>
<dbReference type="PANTHER" id="PTHR46082:SF6">
    <property type="entry name" value="AAA+ ATPASE DOMAIN-CONTAINING PROTEIN-RELATED"/>
    <property type="match status" value="1"/>
</dbReference>
<gene>
    <name evidence="4" type="ORF">OEA41_007835</name>
</gene>
<keyword evidence="5" id="KW-1185">Reference proteome</keyword>
<organism evidence="4 5">
    <name type="scientific">Lepraria neglecta</name>
    <dbReference type="NCBI Taxonomy" id="209136"/>
    <lineage>
        <taxon>Eukaryota</taxon>
        <taxon>Fungi</taxon>
        <taxon>Dikarya</taxon>
        <taxon>Ascomycota</taxon>
        <taxon>Pezizomycotina</taxon>
        <taxon>Lecanoromycetes</taxon>
        <taxon>OSLEUM clade</taxon>
        <taxon>Lecanoromycetidae</taxon>
        <taxon>Lecanorales</taxon>
        <taxon>Lecanorineae</taxon>
        <taxon>Stereocaulaceae</taxon>
        <taxon>Lepraria</taxon>
    </lineage>
</organism>
<sequence>MAERTIQSAITNELLELNKRKERKANRTKGNWGNARVINQDVIDQRKKDAAEKYTEKNAERALKEWNKEEKRLRALGPNIFAPPRLLATPRRHPTAAAQIPPSTYEGHYANSSLRPVPNYVPRPRLHQKIKEQLHDLQDDGVEDVRILVVWGLGGAGKSQLVLNYIREYRRDYAAVFWIEAGSKESIERDYIQIYRLLYGRQMDIGPGMVKVEDAVPAVKRWFHGREGRWLVVLDSADTIDNDRDKSYIDLEYFLPDAPGVHIVITSRSSIAKEMTALEAVEVADMEPPEAVELFQRYAKIKEKGQDIATEVAQIVKELGYLALAITLAGSYVSVTPRLSSDIRRYLPEYRQRRKELLRQRAKRYIHQYRESVLSTWEVSFEAIKDCNPAAARLLSLLAFINFEDIFLGLFDRDCAGILASAPIRVTETLEATISPDETWRTFLFCGQKWTAYDLESAFETLQNYSLIQWKSDQGSYAMHKLVHTWGQDRLEADRQRRLSSLALELIADATAQDEIDPSHQLRLVPHVIASFNIFSLLQESLDKLTMGRLAIVYRMEDFLFRIGRWSEAYKMQAFHFRRTEKMLGKEHPNTLTSINNLALVLSSQGNYEEAERIDRQALALRERVLGKEHPDTLGSMNNLASVLSRQSKYEEAEKIYRQALALRERVLGKEHPSTLTSMNNLAEAELDGLNKQIFEQNLKDKFPRNDIQDCLIKVPTFIAHFQLAKPYYDTLEKDLTDEMAREKPTNINKTLGQVNERHGYPRTWLMTIPPPSDSGSGAAESSGATGRTRAAEKGGQASTKRGKTKHPDTGEQLTKADIKEMPKLSPDVIINDVDDEDDDEDDEDVGSMVPQRTGLKRTPKPKAASRTPEASENSRNSVESEL</sequence>
<reference evidence="4" key="1">
    <citation type="submission" date="2022-11" db="EMBL/GenBank/DDBJ databases">
        <title>Chromosomal genome sequence assembly and mating type (MAT) locus characterization of the leprose asexual lichenized fungus Lepraria neglecta (Nyl.) Erichsen.</title>
        <authorList>
            <person name="Allen J.L."/>
            <person name="Pfeffer B."/>
        </authorList>
    </citation>
    <scope>NUCLEOTIDE SEQUENCE</scope>
    <source>
        <strain evidence="4">Allen 5258</strain>
    </source>
</reference>
<feature type="compositionally biased region" description="Basic and acidic residues" evidence="2">
    <location>
        <begin position="806"/>
        <end position="823"/>
    </location>
</feature>
<dbReference type="Proteomes" id="UP001276659">
    <property type="component" value="Unassembled WGS sequence"/>
</dbReference>
<dbReference type="PRINTS" id="PR00381">
    <property type="entry name" value="KINESINLIGHT"/>
</dbReference>
<dbReference type="InterPro" id="IPR053137">
    <property type="entry name" value="NLR-like"/>
</dbReference>
<accession>A0AAD9ZDK5</accession>
<dbReference type="SMART" id="SM00028">
    <property type="entry name" value="TPR"/>
    <property type="match status" value="2"/>
</dbReference>
<dbReference type="SUPFAM" id="SSF48452">
    <property type="entry name" value="TPR-like"/>
    <property type="match status" value="1"/>
</dbReference>
<dbReference type="InterPro" id="IPR019734">
    <property type="entry name" value="TPR_rpt"/>
</dbReference>
<dbReference type="EMBL" id="JASNWA010000004">
    <property type="protein sequence ID" value="KAK3176512.1"/>
    <property type="molecule type" value="Genomic_DNA"/>
</dbReference>
<feature type="compositionally biased region" description="Low complexity" evidence="2">
    <location>
        <begin position="774"/>
        <end position="785"/>
    </location>
</feature>
<proteinExistence type="predicted"/>
<dbReference type="Pfam" id="PF00931">
    <property type="entry name" value="NB-ARC"/>
    <property type="match status" value="1"/>
</dbReference>